<protein>
    <submittedName>
        <fullName evidence="2">Uncharacterized protein</fullName>
    </submittedName>
</protein>
<name>A0A221W6M7_9PSEU</name>
<dbReference type="InterPro" id="IPR029063">
    <property type="entry name" value="SAM-dependent_MTases_sf"/>
</dbReference>
<feature type="compositionally biased region" description="Basic and acidic residues" evidence="1">
    <location>
        <begin position="83"/>
        <end position="97"/>
    </location>
</feature>
<dbReference type="EMBL" id="CP022521">
    <property type="protein sequence ID" value="ASO21620.1"/>
    <property type="molecule type" value="Genomic_DNA"/>
</dbReference>
<evidence type="ECO:0000313" key="2">
    <source>
        <dbReference type="EMBL" id="ASO21620.1"/>
    </source>
</evidence>
<keyword evidence="3" id="KW-1185">Reference proteome</keyword>
<evidence type="ECO:0000313" key="3">
    <source>
        <dbReference type="Proteomes" id="UP000204221"/>
    </source>
</evidence>
<dbReference type="Proteomes" id="UP000204221">
    <property type="component" value="Chromosome"/>
</dbReference>
<feature type="region of interest" description="Disordered" evidence="1">
    <location>
        <begin position="185"/>
        <end position="207"/>
    </location>
</feature>
<dbReference type="AlphaFoldDB" id="A0A221W6M7"/>
<evidence type="ECO:0000256" key="1">
    <source>
        <dbReference type="SAM" id="MobiDB-lite"/>
    </source>
</evidence>
<accession>A0A221W6M7</accession>
<gene>
    <name evidence="2" type="ORF">AHOG_20010</name>
</gene>
<dbReference type="SUPFAM" id="SSF53335">
    <property type="entry name" value="S-adenosyl-L-methionine-dependent methyltransferases"/>
    <property type="match status" value="1"/>
</dbReference>
<organism evidence="2 3">
    <name type="scientific">Actinoalloteichus hoggarensis</name>
    <dbReference type="NCBI Taxonomy" id="1470176"/>
    <lineage>
        <taxon>Bacteria</taxon>
        <taxon>Bacillati</taxon>
        <taxon>Actinomycetota</taxon>
        <taxon>Actinomycetes</taxon>
        <taxon>Pseudonocardiales</taxon>
        <taxon>Pseudonocardiaceae</taxon>
        <taxon>Actinoalloteichus</taxon>
    </lineage>
</organism>
<proteinExistence type="predicted"/>
<dbReference type="KEGG" id="ahg:AHOG_20010"/>
<reference evidence="2 3" key="1">
    <citation type="submission" date="2017-07" db="EMBL/GenBank/DDBJ databases">
        <title>Complete genome sequence of Actinoalloteichus hoggarensis DSM 45943, type strain of Actinoalloteichus hoggarensis.</title>
        <authorList>
            <person name="Ruckert C."/>
            <person name="Nouioui I."/>
            <person name="Willmese J."/>
            <person name="van Wezel G."/>
            <person name="Klenk H.-P."/>
            <person name="Kalinowski J."/>
            <person name="Zotchev S.B."/>
        </authorList>
    </citation>
    <scope>NUCLEOTIDE SEQUENCE [LARGE SCALE GENOMIC DNA]</scope>
    <source>
        <strain evidence="2 3">DSM 45943</strain>
    </source>
</reference>
<sequence>MISQIVTSFSRRGDHVLIVTADTTPTERTDSTGTATSTGAGAVEAAFNAVASAGRIAGITMLWNRPHSHHAPAPPYWASLIGRPDHPADDQRPRPDPIVEDDSAQPSADLIIAAVPPSWTRHRRIDHLALQAARLLRTGGILAVLTHSDVREGQLIDPTGPIVTTGQNADLLYLQHIVALHHTTDEASSSEAVGTNAPGDAGPQPHRQVHSDVLIFAQPHDHEPPPTAAVTATVPPQVIR</sequence>
<feature type="region of interest" description="Disordered" evidence="1">
    <location>
        <begin position="74"/>
        <end position="105"/>
    </location>
</feature>